<gene>
    <name evidence="3" type="ORF">DIZ80_01075</name>
</gene>
<sequence length="66" mass="6997">MTVDKIVHLVAGIMILVSIALSHFVHPYWIGLAAFVGLNLAQSGITNFCPLSSILKKAGVKDGNCC</sequence>
<keyword evidence="1" id="KW-0472">Membrane</keyword>
<organism evidence="3 4">
    <name type="scientific">endosymbiont of Galathealinum brachiosum</name>
    <dbReference type="NCBI Taxonomy" id="2200906"/>
    <lineage>
        <taxon>Bacteria</taxon>
        <taxon>Pseudomonadati</taxon>
        <taxon>Pseudomonadota</taxon>
        <taxon>Gammaproteobacteria</taxon>
        <taxon>sulfur-oxidizing symbionts</taxon>
    </lineage>
</organism>
<keyword evidence="1" id="KW-0812">Transmembrane</keyword>
<reference evidence="3 4" key="1">
    <citation type="journal article" date="2018" name="ISME J.">
        <title>Endosymbiont genomes yield clues of tubeworm success.</title>
        <authorList>
            <person name="Li Y."/>
            <person name="Liles M.R."/>
            <person name="Halanych K.M."/>
        </authorList>
    </citation>
    <scope>NUCLEOTIDE SEQUENCE [LARGE SCALE GENOMIC DNA]</scope>
    <source>
        <strain evidence="3">A1464</strain>
    </source>
</reference>
<feature type="domain" description="Inner membrane protein YgaP-like transmembrane" evidence="2">
    <location>
        <begin position="2"/>
        <end position="57"/>
    </location>
</feature>
<protein>
    <submittedName>
        <fullName evidence="3">DUF2892 domain-containing protein</fullName>
    </submittedName>
</protein>
<accession>A0A370DMF3</accession>
<proteinExistence type="predicted"/>
<dbReference type="Pfam" id="PF11127">
    <property type="entry name" value="YgaP-like_TM"/>
    <property type="match status" value="1"/>
</dbReference>
<feature type="transmembrane region" description="Helical" evidence="1">
    <location>
        <begin position="6"/>
        <end position="25"/>
    </location>
</feature>
<dbReference type="InterPro" id="IPR021309">
    <property type="entry name" value="YgaP-like_TM"/>
</dbReference>
<dbReference type="AlphaFoldDB" id="A0A370DMF3"/>
<dbReference type="EMBL" id="QFXC01000002">
    <property type="protein sequence ID" value="RDH86091.1"/>
    <property type="molecule type" value="Genomic_DNA"/>
</dbReference>
<comment type="caution">
    <text evidence="3">The sequence shown here is derived from an EMBL/GenBank/DDBJ whole genome shotgun (WGS) entry which is preliminary data.</text>
</comment>
<evidence type="ECO:0000313" key="3">
    <source>
        <dbReference type="EMBL" id="RDH86091.1"/>
    </source>
</evidence>
<keyword evidence="4" id="KW-1185">Reference proteome</keyword>
<keyword evidence="1" id="KW-1133">Transmembrane helix</keyword>
<evidence type="ECO:0000256" key="1">
    <source>
        <dbReference type="SAM" id="Phobius"/>
    </source>
</evidence>
<dbReference type="Gene3D" id="6.10.140.1340">
    <property type="match status" value="1"/>
</dbReference>
<evidence type="ECO:0000259" key="2">
    <source>
        <dbReference type="Pfam" id="PF11127"/>
    </source>
</evidence>
<dbReference type="Proteomes" id="UP000254266">
    <property type="component" value="Unassembled WGS sequence"/>
</dbReference>
<evidence type="ECO:0000313" key="4">
    <source>
        <dbReference type="Proteomes" id="UP000254266"/>
    </source>
</evidence>
<name>A0A370DMF3_9GAMM</name>